<dbReference type="Proteomes" id="UP000247523">
    <property type="component" value="Unassembled WGS sequence"/>
</dbReference>
<feature type="region of interest" description="Disordered" evidence="1">
    <location>
        <begin position="17"/>
        <end position="44"/>
    </location>
</feature>
<dbReference type="AlphaFoldDB" id="A0A318ELP8"/>
<gene>
    <name evidence="2" type="ORF">C8E03_108183</name>
</gene>
<organism evidence="2 3">
    <name type="scientific">Lachnotalea glycerini</name>
    <dbReference type="NCBI Taxonomy" id="1763509"/>
    <lineage>
        <taxon>Bacteria</taxon>
        <taxon>Bacillati</taxon>
        <taxon>Bacillota</taxon>
        <taxon>Clostridia</taxon>
        <taxon>Lachnospirales</taxon>
        <taxon>Lachnospiraceae</taxon>
        <taxon>Lachnotalea</taxon>
    </lineage>
</organism>
<evidence type="ECO:0000313" key="2">
    <source>
        <dbReference type="EMBL" id="PXV88456.1"/>
    </source>
</evidence>
<sequence>MRKNVLETKIPYKLQFFAEGGEQDTSQAEGGEQNQDDGAGQGEQEITVESVMADLKAERAARAKDKAALDNALKKVGDLTKTVRSMQTAEEQEAEAKMEQAEQHAEYVKGLENKLALIEARSRYTSMGMDSETAEATAKAELEGDKDTVTSNIKKTTEFIVKQKEAEWLKNRPAPQGGNDDDSKKDPFLEGFNSK</sequence>
<name>A0A318ELP8_9FIRM</name>
<proteinExistence type="predicted"/>
<feature type="compositionally biased region" description="Basic and acidic residues" evidence="1">
    <location>
        <begin position="138"/>
        <end position="148"/>
    </location>
</feature>
<dbReference type="RefSeq" id="WP_110291448.1">
    <property type="nucleotide sequence ID" value="NZ_QICS01000008.1"/>
</dbReference>
<feature type="region of interest" description="Disordered" evidence="1">
    <location>
        <begin position="126"/>
        <end position="195"/>
    </location>
</feature>
<dbReference type="EMBL" id="QICS01000008">
    <property type="protein sequence ID" value="PXV88456.1"/>
    <property type="molecule type" value="Genomic_DNA"/>
</dbReference>
<comment type="caution">
    <text evidence="2">The sequence shown here is derived from an EMBL/GenBank/DDBJ whole genome shotgun (WGS) entry which is preliminary data.</text>
</comment>
<protein>
    <recommendedName>
        <fullName evidence="4">DUF4355 domain-containing protein</fullName>
    </recommendedName>
</protein>
<evidence type="ECO:0000313" key="3">
    <source>
        <dbReference type="Proteomes" id="UP000247523"/>
    </source>
</evidence>
<evidence type="ECO:0008006" key="4">
    <source>
        <dbReference type="Google" id="ProtNLM"/>
    </source>
</evidence>
<reference evidence="2 3" key="1">
    <citation type="submission" date="2018-05" db="EMBL/GenBank/DDBJ databases">
        <title>Genomic Encyclopedia of Type Strains, Phase IV (KMG-IV): sequencing the most valuable type-strain genomes for metagenomic binning, comparative biology and taxonomic classification.</title>
        <authorList>
            <person name="Goeker M."/>
        </authorList>
    </citation>
    <scope>NUCLEOTIDE SEQUENCE [LARGE SCALE GENOMIC DNA]</scope>
    <source>
        <strain evidence="2 3">DSM 28816</strain>
    </source>
</reference>
<accession>A0A318ELP8</accession>
<feature type="compositionally biased region" description="Basic and acidic residues" evidence="1">
    <location>
        <begin position="155"/>
        <end position="170"/>
    </location>
</feature>
<evidence type="ECO:0000256" key="1">
    <source>
        <dbReference type="SAM" id="MobiDB-lite"/>
    </source>
</evidence>